<dbReference type="Proteomes" id="UP000186040">
    <property type="component" value="Unassembled WGS sequence"/>
</dbReference>
<sequence length="459" mass="45518">MVVMRLRVGAGALLLGALLVPGTAQALPQPPTGAARLAAQPYTCVFPVVGAQPVSVAVSADIPVSVPVGSPQDGFAVATAITVPAAVTEALLAAGGSQVSGAAEVSTAVTTAAGPRTVVVHSVVAGSPVPPSGEMVVSATGAFPEPLVAVEGAAQLALGPVELALDPSSAPGWSVDGAAVRVACAPDAPAPAVLGSTEVSAAVDWAGPSGVSVNAVTTTTVALSWTPPEGRSVVGYEVRQGETVVTSVTGNSAVVSGLKPDEDYSFTVQARDEAGARSRVSAPVTTRTKPGVVVRVYDIDARTHARAADASLRFGGRATARVDLDTRSSTIDLELDPTTVLVKLYGVLPMTASVSFEAGVTTASLTDEGLTVSARVSVAVPGVSVFGTRMDTGGSCRTSVPLDVALHSDGAFDLVRGGSVAGTYTIPPMTGCGGLTPMVNGLAAGPGNTLTLQLTARGA</sequence>
<dbReference type="Gene3D" id="2.60.40.10">
    <property type="entry name" value="Immunoglobulins"/>
    <property type="match status" value="1"/>
</dbReference>
<dbReference type="Pfam" id="PF20611">
    <property type="entry name" value="DUF6801"/>
    <property type="match status" value="1"/>
</dbReference>
<dbReference type="STRING" id="1193682.BJP25_21090"/>
<reference evidence="5 6" key="1">
    <citation type="submission" date="2016-10" db="EMBL/GenBank/DDBJ databases">
        <title>The Draft Genome Sequence of Actinokineospora bangkokensis 44EHWT reveals the biosynthetic pathway of antifungal compounds Thailandins with unusual extender unit butylmalonyl-CoA.</title>
        <authorList>
            <person name="Greule A."/>
            <person name="Intra B."/>
            <person name="Flemming S."/>
            <person name="Rommel M.G."/>
            <person name="Panbangred W."/>
            <person name="Bechthold A."/>
        </authorList>
    </citation>
    <scope>NUCLEOTIDE SEQUENCE [LARGE SCALE GENOMIC DNA]</scope>
    <source>
        <strain evidence="5 6">44EHW</strain>
    </source>
</reference>
<keyword evidence="1" id="KW-0378">Hydrolase</keyword>
<evidence type="ECO:0000256" key="1">
    <source>
        <dbReference type="ARBA" id="ARBA00023295"/>
    </source>
</evidence>
<comment type="caution">
    <text evidence="5">The sequence shown here is derived from an EMBL/GenBank/DDBJ whole genome shotgun (WGS) entry which is preliminary data.</text>
</comment>
<keyword evidence="6" id="KW-1185">Reference proteome</keyword>
<keyword evidence="3" id="KW-0732">Signal</keyword>
<dbReference type="InterPro" id="IPR003961">
    <property type="entry name" value="FN3_dom"/>
</dbReference>
<keyword evidence="2" id="KW-0624">Polysaccharide degradation</keyword>
<feature type="signal peptide" evidence="3">
    <location>
        <begin position="1"/>
        <end position="26"/>
    </location>
</feature>
<evidence type="ECO:0000256" key="3">
    <source>
        <dbReference type="SAM" id="SignalP"/>
    </source>
</evidence>
<dbReference type="CDD" id="cd00063">
    <property type="entry name" value="FN3"/>
    <property type="match status" value="1"/>
</dbReference>
<dbReference type="Pfam" id="PF00041">
    <property type="entry name" value="fn3"/>
    <property type="match status" value="1"/>
</dbReference>
<dbReference type="InterPro" id="IPR046542">
    <property type="entry name" value="DUF6801"/>
</dbReference>
<dbReference type="PRINTS" id="PR00014">
    <property type="entry name" value="FNTYPEIII"/>
</dbReference>
<dbReference type="GO" id="GO:0000272">
    <property type="term" value="P:polysaccharide catabolic process"/>
    <property type="evidence" value="ECO:0007669"/>
    <property type="project" value="UniProtKB-KW"/>
</dbReference>
<dbReference type="EMBL" id="MKQR01000016">
    <property type="protein sequence ID" value="OLR92556.1"/>
    <property type="molecule type" value="Genomic_DNA"/>
</dbReference>
<dbReference type="AlphaFoldDB" id="A0A1Q9LKI5"/>
<proteinExistence type="predicted"/>
<keyword evidence="1" id="KW-0326">Glycosidase</keyword>
<dbReference type="InterPro" id="IPR013783">
    <property type="entry name" value="Ig-like_fold"/>
</dbReference>
<evidence type="ECO:0000313" key="5">
    <source>
        <dbReference type="EMBL" id="OLR92556.1"/>
    </source>
</evidence>
<name>A0A1Q9LKI5_9PSEU</name>
<dbReference type="SMART" id="SM00060">
    <property type="entry name" value="FN3"/>
    <property type="match status" value="1"/>
</dbReference>
<evidence type="ECO:0000313" key="6">
    <source>
        <dbReference type="Proteomes" id="UP000186040"/>
    </source>
</evidence>
<dbReference type="GO" id="GO:0016798">
    <property type="term" value="F:hydrolase activity, acting on glycosyl bonds"/>
    <property type="evidence" value="ECO:0007669"/>
    <property type="project" value="UniProtKB-KW"/>
</dbReference>
<dbReference type="PROSITE" id="PS50853">
    <property type="entry name" value="FN3"/>
    <property type="match status" value="1"/>
</dbReference>
<feature type="chain" id="PRO_5012322201" description="Fibronectin type-III domain-containing protein" evidence="3">
    <location>
        <begin position="27"/>
        <end position="459"/>
    </location>
</feature>
<gene>
    <name evidence="5" type="ORF">BJP25_21090</name>
</gene>
<dbReference type="InterPro" id="IPR036116">
    <property type="entry name" value="FN3_sf"/>
</dbReference>
<dbReference type="SUPFAM" id="SSF49265">
    <property type="entry name" value="Fibronectin type III"/>
    <property type="match status" value="1"/>
</dbReference>
<protein>
    <recommendedName>
        <fullName evidence="4">Fibronectin type-III domain-containing protein</fullName>
    </recommendedName>
</protein>
<organism evidence="5 6">
    <name type="scientific">Actinokineospora bangkokensis</name>
    <dbReference type="NCBI Taxonomy" id="1193682"/>
    <lineage>
        <taxon>Bacteria</taxon>
        <taxon>Bacillati</taxon>
        <taxon>Actinomycetota</taxon>
        <taxon>Actinomycetes</taxon>
        <taxon>Pseudonocardiales</taxon>
        <taxon>Pseudonocardiaceae</taxon>
        <taxon>Actinokineospora</taxon>
    </lineage>
</organism>
<keyword evidence="2" id="KW-0119">Carbohydrate metabolism</keyword>
<accession>A0A1Q9LKI5</accession>
<feature type="domain" description="Fibronectin type-III" evidence="4">
    <location>
        <begin position="207"/>
        <end position="291"/>
    </location>
</feature>
<evidence type="ECO:0000259" key="4">
    <source>
        <dbReference type="PROSITE" id="PS50853"/>
    </source>
</evidence>
<evidence type="ECO:0000256" key="2">
    <source>
        <dbReference type="ARBA" id="ARBA00023326"/>
    </source>
</evidence>